<evidence type="ECO:0000256" key="2">
    <source>
        <dbReference type="PIRSR" id="PIRSR005962-1"/>
    </source>
</evidence>
<reference evidence="4" key="1">
    <citation type="journal article" date="2020" name="Stud. Mycol.">
        <title>101 Dothideomycetes genomes: a test case for predicting lifestyles and emergence of pathogens.</title>
        <authorList>
            <person name="Haridas S."/>
            <person name="Albert R."/>
            <person name="Binder M."/>
            <person name="Bloem J."/>
            <person name="Labutti K."/>
            <person name="Salamov A."/>
            <person name="Andreopoulos B."/>
            <person name="Baker S."/>
            <person name="Barry K."/>
            <person name="Bills G."/>
            <person name="Bluhm B."/>
            <person name="Cannon C."/>
            <person name="Castanera R."/>
            <person name="Culley D."/>
            <person name="Daum C."/>
            <person name="Ezra D."/>
            <person name="Gonzalez J."/>
            <person name="Henrissat B."/>
            <person name="Kuo A."/>
            <person name="Liang C."/>
            <person name="Lipzen A."/>
            <person name="Lutzoni F."/>
            <person name="Magnuson J."/>
            <person name="Mondo S."/>
            <person name="Nolan M."/>
            <person name="Ohm R."/>
            <person name="Pangilinan J."/>
            <person name="Park H.-J."/>
            <person name="Ramirez L."/>
            <person name="Alfaro M."/>
            <person name="Sun H."/>
            <person name="Tritt A."/>
            <person name="Yoshinaga Y."/>
            <person name="Zwiers L.-H."/>
            <person name="Turgeon B."/>
            <person name="Goodwin S."/>
            <person name="Spatafora J."/>
            <person name="Crous P."/>
            <person name="Grigoriev I."/>
        </authorList>
    </citation>
    <scope>NUCLEOTIDE SEQUENCE</scope>
    <source>
        <strain evidence="4">CBS 119925</strain>
    </source>
</reference>
<dbReference type="InterPro" id="IPR011650">
    <property type="entry name" value="Peptidase_M20_dimer"/>
</dbReference>
<keyword evidence="5" id="KW-1185">Reference proteome</keyword>
<evidence type="ECO:0000256" key="1">
    <source>
        <dbReference type="ARBA" id="ARBA00006247"/>
    </source>
</evidence>
<dbReference type="InterPro" id="IPR017439">
    <property type="entry name" value="Amidohydrolase"/>
</dbReference>
<feature type="binding site" evidence="2">
    <location>
        <position position="365"/>
    </location>
    <ligand>
        <name>Mn(2+)</name>
        <dbReference type="ChEBI" id="CHEBI:29035"/>
        <label>2</label>
    </ligand>
</feature>
<dbReference type="PANTHER" id="PTHR11014">
    <property type="entry name" value="PEPTIDASE M20 FAMILY MEMBER"/>
    <property type="match status" value="1"/>
</dbReference>
<accession>A0A6A6VQ23</accession>
<evidence type="ECO:0000313" key="4">
    <source>
        <dbReference type="EMBL" id="KAF2751884.1"/>
    </source>
</evidence>
<sequence length="394" mass="42718">MFTLNHWFHAYPELPFQEGRTAARITQHLRQLQAFEIFPHIGGHGVAAVLKNGTGPSVLLRANIDAQPIRERTGLKYASKVRMRGGLNDVKLVMHACGHDMNITALLGAADPIAAAREFWKGTLVLVFQPATDKSRGAREMIRDGLFRKVPVPDYLIGAHVIPLRAGLIGTKCTPIVSSSDSFHLYIPGRPSFASAPHTSIDPIVHAASTIMRLQTVVSREVDPLDSAVVTVSAIEGGHAENMIPSHADLKLNISAGSLESRARVLDAVGRVIQAEASASANPIRLILTPTNQFPLLVDDAAMNTELEKAFSEVFGRSIGRKYDNDIPRLQGSEDFSILATEVGKPCAFFLERKQGTLPELPGLHSPFLAIDVDRTFSAAMDGYVVSALTFLGH</sequence>
<dbReference type="PIRSF" id="PIRSF005962">
    <property type="entry name" value="Pept_M20D_amidohydro"/>
    <property type="match status" value="1"/>
</dbReference>
<dbReference type="EMBL" id="MU006561">
    <property type="protein sequence ID" value="KAF2751884.1"/>
    <property type="molecule type" value="Genomic_DNA"/>
</dbReference>
<proteinExistence type="inferred from homology"/>
<evidence type="ECO:0000259" key="3">
    <source>
        <dbReference type="Pfam" id="PF07687"/>
    </source>
</evidence>
<dbReference type="Gene3D" id="3.40.630.10">
    <property type="entry name" value="Zn peptidases"/>
    <property type="match status" value="1"/>
</dbReference>
<dbReference type="InterPro" id="IPR002933">
    <property type="entry name" value="Peptidase_M20"/>
</dbReference>
<feature type="binding site" evidence="2">
    <location>
        <position position="97"/>
    </location>
    <ligand>
        <name>Mn(2+)</name>
        <dbReference type="ChEBI" id="CHEBI:29035"/>
        <label>2</label>
    </ligand>
</feature>
<dbReference type="InterPro" id="IPR036264">
    <property type="entry name" value="Bact_exopeptidase_dim_dom"/>
</dbReference>
<dbReference type="Gene3D" id="3.30.70.360">
    <property type="match status" value="1"/>
</dbReference>
<dbReference type="Proteomes" id="UP000799440">
    <property type="component" value="Unassembled WGS sequence"/>
</dbReference>
<comment type="similarity">
    <text evidence="1">Belongs to the peptidase M20A family.</text>
</comment>
<dbReference type="OrthoDB" id="6119954at2759"/>
<keyword evidence="2" id="KW-0464">Manganese</keyword>
<feature type="binding site" evidence="2">
    <location>
        <position position="160"/>
    </location>
    <ligand>
        <name>Mn(2+)</name>
        <dbReference type="ChEBI" id="CHEBI:29035"/>
        <label>2</label>
    </ligand>
</feature>
<dbReference type="SUPFAM" id="SSF53187">
    <property type="entry name" value="Zn-dependent exopeptidases"/>
    <property type="match status" value="1"/>
</dbReference>
<feature type="binding site" evidence="2">
    <location>
        <position position="99"/>
    </location>
    <ligand>
        <name>Mn(2+)</name>
        <dbReference type="ChEBI" id="CHEBI:29035"/>
        <label>2</label>
    </ligand>
</feature>
<feature type="domain" description="Peptidase M20 dimerisation" evidence="3">
    <location>
        <begin position="180"/>
        <end position="277"/>
    </location>
</feature>
<evidence type="ECO:0000313" key="5">
    <source>
        <dbReference type="Proteomes" id="UP000799440"/>
    </source>
</evidence>
<dbReference type="NCBIfam" id="TIGR01891">
    <property type="entry name" value="amidohydrolases"/>
    <property type="match status" value="1"/>
</dbReference>
<organism evidence="4 5">
    <name type="scientific">Sporormia fimetaria CBS 119925</name>
    <dbReference type="NCBI Taxonomy" id="1340428"/>
    <lineage>
        <taxon>Eukaryota</taxon>
        <taxon>Fungi</taxon>
        <taxon>Dikarya</taxon>
        <taxon>Ascomycota</taxon>
        <taxon>Pezizomycotina</taxon>
        <taxon>Dothideomycetes</taxon>
        <taxon>Pleosporomycetidae</taxon>
        <taxon>Pleosporales</taxon>
        <taxon>Sporormiaceae</taxon>
        <taxon>Sporormia</taxon>
    </lineage>
</organism>
<dbReference type="PANTHER" id="PTHR11014:SF63">
    <property type="entry name" value="METALLOPEPTIDASE, PUTATIVE (AFU_ORTHOLOGUE AFUA_6G09600)-RELATED"/>
    <property type="match status" value="1"/>
</dbReference>
<name>A0A6A6VQ23_9PLEO</name>
<dbReference type="Pfam" id="PF01546">
    <property type="entry name" value="Peptidase_M20"/>
    <property type="match status" value="1"/>
</dbReference>
<dbReference type="GO" id="GO:0016787">
    <property type="term" value="F:hydrolase activity"/>
    <property type="evidence" value="ECO:0007669"/>
    <property type="project" value="InterPro"/>
</dbReference>
<protein>
    <submittedName>
        <fullName evidence="4">Metal-dependent amidase/aminoacylase/carboxypeptidase</fullName>
    </submittedName>
</protein>
<dbReference type="SUPFAM" id="SSF55031">
    <property type="entry name" value="Bacterial exopeptidase dimerisation domain"/>
    <property type="match status" value="1"/>
</dbReference>
<dbReference type="Pfam" id="PF07687">
    <property type="entry name" value="M20_dimer"/>
    <property type="match status" value="1"/>
</dbReference>
<gene>
    <name evidence="4" type="ORF">M011DRAFT_491394</name>
</gene>
<dbReference type="AlphaFoldDB" id="A0A6A6VQ23"/>
<keyword evidence="2" id="KW-0479">Metal-binding</keyword>
<dbReference type="GO" id="GO:0046872">
    <property type="term" value="F:metal ion binding"/>
    <property type="evidence" value="ECO:0007669"/>
    <property type="project" value="UniProtKB-KW"/>
</dbReference>
<comment type="cofactor">
    <cofactor evidence="2">
        <name>Mn(2+)</name>
        <dbReference type="ChEBI" id="CHEBI:29035"/>
    </cofactor>
    <text evidence="2">The Mn(2+) ion enhances activity.</text>
</comment>